<feature type="signal peptide" evidence="1">
    <location>
        <begin position="1"/>
        <end position="26"/>
    </location>
</feature>
<evidence type="ECO:0000313" key="2">
    <source>
        <dbReference type="EMBL" id="MBK1853619.1"/>
    </source>
</evidence>
<organism evidence="2 3">
    <name type="scientific">Oceaniferula flava</name>
    <dbReference type="NCBI Taxonomy" id="2800421"/>
    <lineage>
        <taxon>Bacteria</taxon>
        <taxon>Pseudomonadati</taxon>
        <taxon>Verrucomicrobiota</taxon>
        <taxon>Verrucomicrobiia</taxon>
        <taxon>Verrucomicrobiales</taxon>
        <taxon>Verrucomicrobiaceae</taxon>
        <taxon>Oceaniferula</taxon>
    </lineage>
</organism>
<evidence type="ECO:0000313" key="3">
    <source>
        <dbReference type="Proteomes" id="UP000634206"/>
    </source>
</evidence>
<dbReference type="RefSeq" id="WP_309488215.1">
    <property type="nucleotide sequence ID" value="NZ_JAENIG010000001.1"/>
</dbReference>
<dbReference type="EMBL" id="JAENIG010000001">
    <property type="protein sequence ID" value="MBK1853619.1"/>
    <property type="molecule type" value="Genomic_DNA"/>
</dbReference>
<dbReference type="Proteomes" id="UP000634206">
    <property type="component" value="Unassembled WGS sequence"/>
</dbReference>
<feature type="chain" id="PRO_5042032823" evidence="1">
    <location>
        <begin position="27"/>
        <end position="208"/>
    </location>
</feature>
<keyword evidence="3" id="KW-1185">Reference proteome</keyword>
<dbReference type="AlphaFoldDB" id="A0AAE2VCS3"/>
<comment type="caution">
    <text evidence="2">The sequence shown here is derived from an EMBL/GenBank/DDBJ whole genome shotgun (WGS) entry which is preliminary data.</text>
</comment>
<reference evidence="2" key="1">
    <citation type="submission" date="2021-01" db="EMBL/GenBank/DDBJ databases">
        <title>Modified the classification status of verrucomicrobia.</title>
        <authorList>
            <person name="Feng X."/>
        </authorList>
    </citation>
    <scope>NUCLEOTIDE SEQUENCE</scope>
    <source>
        <strain evidence="2">5K15</strain>
    </source>
</reference>
<evidence type="ECO:0000256" key="1">
    <source>
        <dbReference type="SAM" id="SignalP"/>
    </source>
</evidence>
<keyword evidence="1" id="KW-0732">Signal</keyword>
<sequence length="208" mass="23349">MKHSNRNHLLSALVLGVMSMASPLMAQAGKVTVDKPSFDDLPSPDVGGNTGKKNFKPKDWLEVEVKFKIEMPSSYKSNFVDRVTVKWYVAIDDPSGGRKAVYMEKEINHVNVPVGEEVYSSVYLSPAAVRRISGRESAGKRIVKSVGGEVLVNGQAAVNRGGGFFSSTGKPGWWTQISRYDKIPLRHKNETPFEFLWWDRYAEIEERR</sequence>
<accession>A0AAE2VCS3</accession>
<protein>
    <submittedName>
        <fullName evidence="2">Uncharacterized protein</fullName>
    </submittedName>
</protein>
<gene>
    <name evidence="2" type="ORF">JIN83_01480</name>
</gene>
<proteinExistence type="predicted"/>
<dbReference type="InterPro" id="IPR049970">
    <property type="entry name" value="Amuc_1102-like"/>
</dbReference>
<name>A0AAE2VCS3_9BACT</name>
<dbReference type="NCBIfam" id="NF042424">
    <property type="entry name" value="Amuc_1102_rel"/>
    <property type="match status" value="1"/>
</dbReference>